<evidence type="ECO:0000256" key="1">
    <source>
        <dbReference type="ARBA" id="ARBA00006607"/>
    </source>
</evidence>
<evidence type="ECO:0000313" key="14">
    <source>
        <dbReference type="Proteomes" id="UP000233020"/>
    </source>
</evidence>
<dbReference type="Proteomes" id="UP000233020">
    <property type="component" value="Unplaced"/>
</dbReference>
<dbReference type="InterPro" id="IPR027410">
    <property type="entry name" value="TCP-1-like_intermed_sf"/>
</dbReference>
<proteinExistence type="inferred from homology"/>
<evidence type="ECO:0000256" key="7">
    <source>
        <dbReference type="ARBA" id="ARBA00023186"/>
    </source>
</evidence>
<dbReference type="Ensembl" id="ENSANAT00000037255.1">
    <property type="protein sequence ID" value="ENSANAP00000019386.1"/>
    <property type="gene ID" value="ENSANAG00000027482.1"/>
</dbReference>
<dbReference type="SUPFAM" id="SSF52029">
    <property type="entry name" value="GroEL apical domain-like"/>
    <property type="match status" value="1"/>
</dbReference>
<evidence type="ECO:0000313" key="13">
    <source>
        <dbReference type="Ensembl" id="ENSANAP00000019386.1"/>
    </source>
</evidence>
<dbReference type="GO" id="GO:0005524">
    <property type="term" value="F:ATP binding"/>
    <property type="evidence" value="ECO:0007669"/>
    <property type="project" value="UniProtKB-KW"/>
</dbReference>
<dbReference type="InterPro" id="IPR017998">
    <property type="entry name" value="Chaperone_TCP-1"/>
</dbReference>
<reference evidence="13" key="1">
    <citation type="submission" date="2025-08" db="UniProtKB">
        <authorList>
            <consortium name="Ensembl"/>
        </authorList>
    </citation>
    <scope>IDENTIFICATION</scope>
</reference>
<dbReference type="InterPro" id="IPR027409">
    <property type="entry name" value="GroEL-like_apical_dom_sf"/>
</dbReference>
<name>A0A2K5DEP2_AOTNA</name>
<evidence type="ECO:0000256" key="4">
    <source>
        <dbReference type="ARBA" id="ARBA00019981"/>
    </source>
</evidence>
<evidence type="ECO:0000256" key="10">
    <source>
        <dbReference type="ARBA" id="ARBA00031799"/>
    </source>
</evidence>
<comment type="similarity">
    <text evidence="2">Belongs to the TCP-1 chaperonin family.</text>
</comment>
<keyword evidence="6" id="KW-0067">ATP-binding</keyword>
<dbReference type="GO" id="GO:0042026">
    <property type="term" value="P:protein refolding"/>
    <property type="evidence" value="ECO:0007669"/>
    <property type="project" value="InterPro"/>
</dbReference>
<keyword evidence="5" id="KW-0547">Nucleotide-binding</keyword>
<dbReference type="Gene3D" id="3.30.260.10">
    <property type="entry name" value="TCP-1-like chaperonin intermediate domain"/>
    <property type="match status" value="1"/>
</dbReference>
<dbReference type="Gene3D" id="3.50.7.10">
    <property type="entry name" value="GroEL"/>
    <property type="match status" value="1"/>
</dbReference>
<evidence type="ECO:0000256" key="6">
    <source>
        <dbReference type="ARBA" id="ARBA00022840"/>
    </source>
</evidence>
<comment type="function">
    <text evidence="11">Chaperonin implicated in mitochondrial protein import and macromolecular assembly. Together with Hsp10, facilitates the correct folding of imported proteins. May also prevent misfolding and promote the refolding and proper assembly of unfolded polypeptides generated under stress conditions in the mitochondrial matrix. The functional units of these chaperonins consist of heptameric rings of the large subunit Hsp60, which function as a back-to-back double ring. In a cyclic reaction, Hsp60 ring complexes bind one unfolded substrate protein per ring, followed by the binding of ATP and association with 2 heptameric rings of the co-chaperonin Hsp10. This leads to sequestration of the substrate protein in the inner cavity of Hsp60 where, for a certain period of time, it can fold undisturbed by other cell components. Synchronous hydrolysis of ATP in all Hsp60 subunits results in the dissociation of the chaperonin rings and the release of ADP and the folded substrate protein.</text>
</comment>
<dbReference type="FunFam" id="3.50.7.10:FF:000001">
    <property type="entry name" value="60 kDa chaperonin"/>
    <property type="match status" value="1"/>
</dbReference>
<dbReference type="InterPro" id="IPR001844">
    <property type="entry name" value="Cpn60/GroEL"/>
</dbReference>
<organism evidence="13 14">
    <name type="scientific">Aotus nancymaae</name>
    <name type="common">Ma's night monkey</name>
    <dbReference type="NCBI Taxonomy" id="37293"/>
    <lineage>
        <taxon>Eukaryota</taxon>
        <taxon>Metazoa</taxon>
        <taxon>Chordata</taxon>
        <taxon>Craniata</taxon>
        <taxon>Vertebrata</taxon>
        <taxon>Euteleostomi</taxon>
        <taxon>Mammalia</taxon>
        <taxon>Eutheria</taxon>
        <taxon>Euarchontoglires</taxon>
        <taxon>Primates</taxon>
        <taxon>Haplorrhini</taxon>
        <taxon>Platyrrhini</taxon>
        <taxon>Aotidae</taxon>
        <taxon>Aotus</taxon>
    </lineage>
</organism>
<dbReference type="InterPro" id="IPR002423">
    <property type="entry name" value="Cpn60/GroEL/TCP-1"/>
</dbReference>
<evidence type="ECO:0000256" key="9">
    <source>
        <dbReference type="ARBA" id="ARBA00030005"/>
    </source>
</evidence>
<dbReference type="Pfam" id="PF00118">
    <property type="entry name" value="Cpn60_TCP1"/>
    <property type="match status" value="1"/>
</dbReference>
<protein>
    <recommendedName>
        <fullName evidence="4">60 kDa heat shock protein, mitochondrial</fullName>
        <ecNumber evidence="3">5.6.1.7</ecNumber>
    </recommendedName>
    <alternativeName>
        <fullName evidence="8">60 kDa chaperonin</fullName>
    </alternativeName>
    <alternativeName>
        <fullName evidence="10">Chaperonin 60</fullName>
    </alternativeName>
    <alternativeName>
        <fullName evidence="9">Heat shock protein 60</fullName>
    </alternativeName>
</protein>
<sequence length="473" mass="50589">MLRLPTVFCQLRPVSRVLAPPLTRAYAKDVKFALVLQGVDLLADSVAVNGAKGKKKLGKSYSNKRWCDSAGDDTTTATVLACSIAKEISTGANPVEIRTGVMLAVDAVIAELKRQAKPVAQVATISRIGNIIADATKKVGRKRVVTVKDEKTLNDELEIIGGYISPYFINTSKGQKCEFQDAYSLVPAFEIANAHHTSLVIITEDVDGEALSTLVLNRLKVGLQVVAVKAPGYGDNRKNQLKDVAIATRGAVFGEEGLTLNLEDVIFFFSFLRQSHDAMCLKGKGDKAQIEKRIQEVIEQLDVTTSEYEKEKLNEQLAKLSDGVAVLKVGGTSDAEMNEKKDRVTDALNAARAAAEEGIVLGGGCALLWCIPVLDSSTPANEVQKIAMTFAKNAGVEGSLIVEKIIQSSSEVGCDAMVGDFVNMVEKGIIDPTKAVRTALLDAAGVVFLLTTAEVVVTEIPKEEKDPGGLGGR</sequence>
<evidence type="ECO:0000256" key="3">
    <source>
        <dbReference type="ARBA" id="ARBA00012198"/>
    </source>
</evidence>
<keyword evidence="7" id="KW-0143">Chaperone</keyword>
<dbReference type="PRINTS" id="PR00304">
    <property type="entry name" value="TCOMPLEXTCP1"/>
</dbReference>
<evidence type="ECO:0000256" key="5">
    <source>
        <dbReference type="ARBA" id="ARBA00022741"/>
    </source>
</evidence>
<dbReference type="STRING" id="37293.ENSANAP00000019386"/>
<dbReference type="SUPFAM" id="SSF54849">
    <property type="entry name" value="GroEL-intermediate domain like"/>
    <property type="match status" value="1"/>
</dbReference>
<dbReference type="InterPro" id="IPR018370">
    <property type="entry name" value="Chaperonin_Cpn60_CS"/>
</dbReference>
<dbReference type="GeneTree" id="ENSGT00390000005727"/>
<dbReference type="SUPFAM" id="SSF48592">
    <property type="entry name" value="GroEL equatorial domain-like"/>
    <property type="match status" value="1"/>
</dbReference>
<dbReference type="PANTHER" id="PTHR45633">
    <property type="entry name" value="60 KDA HEAT SHOCK PROTEIN, MITOCHONDRIAL"/>
    <property type="match status" value="1"/>
</dbReference>
<dbReference type="Gene3D" id="1.10.560.10">
    <property type="entry name" value="GroEL-like equatorial domain"/>
    <property type="match status" value="1"/>
</dbReference>
<keyword evidence="14" id="KW-1185">Reference proteome</keyword>
<comment type="similarity">
    <text evidence="1">Belongs to the chaperonin (HSP60) family.</text>
</comment>
<dbReference type="EC" id="5.6.1.7" evidence="3"/>
<reference evidence="13" key="2">
    <citation type="submission" date="2025-09" db="UniProtKB">
        <authorList>
            <consortium name="Ensembl"/>
        </authorList>
    </citation>
    <scope>IDENTIFICATION</scope>
</reference>
<evidence type="ECO:0000256" key="11">
    <source>
        <dbReference type="ARBA" id="ARBA00037436"/>
    </source>
</evidence>
<evidence type="ECO:0000256" key="2">
    <source>
        <dbReference type="ARBA" id="ARBA00008020"/>
    </source>
</evidence>
<dbReference type="AlphaFoldDB" id="A0A2K5DEP2"/>
<dbReference type="GO" id="GO:0140662">
    <property type="term" value="F:ATP-dependent protein folding chaperone"/>
    <property type="evidence" value="ECO:0007669"/>
    <property type="project" value="InterPro"/>
</dbReference>
<evidence type="ECO:0000256" key="8">
    <source>
        <dbReference type="ARBA" id="ARBA00029756"/>
    </source>
</evidence>
<comment type="subunit">
    <text evidence="12">Homoheptamer arranged in a ring structure. The functional units of these chaperonins consist of heptameric rings of the large subunit Hsp60, which function as a back-to-back double ring. Interacts with 2 heptameric Hsp10 rings to form the symmetrical football complex. Interacts with HRAS. Interacts with ATAD3A. Interacts with ETFBKMT and EEF1AKMT3. Interacts with MFHAS1.</text>
</comment>
<accession>A0A2K5DEP2</accession>
<dbReference type="PROSITE" id="PS00296">
    <property type="entry name" value="CHAPERONINS_CPN60"/>
    <property type="match status" value="1"/>
</dbReference>
<dbReference type="InterPro" id="IPR027413">
    <property type="entry name" value="GROEL-like_equatorial_sf"/>
</dbReference>
<evidence type="ECO:0000256" key="12">
    <source>
        <dbReference type="ARBA" id="ARBA00046475"/>
    </source>
</evidence>